<sequence length="938" mass="104012">MSIKAHRLYAAIRRQSGMISLGLLLISLGLPASATAQEAGAKPSATGAEIAGQRFQKTLILQEDNIKDRLKLTLSEEPLQTGDRGALNKRDWALTISSATGKKKLVFQDTFPAWATLEHYGYELQAERLRDGAHILLLTALPGINADTPPDAAQFQVAWIRENRKWRRVGTAKYSLLDGGSQFKIITPRGEHRLIRRRPNRSSNFCGVDTVQGKYSPIFEVYEPASDAFVNRVNIDALLDGAKSLTSEAADDDFNPPFLRTWSQWFAASSDRRGGSRQGATIRPLELGDQRFDTVWMEGAEGLGRGEFVSAQINDAIELSSVRIVTGLGTNEDTLAAFARPSQVLLALSDGSRFVVDLEDVPLESVNAGHGVVVKLPEPVKTNCMSVMLLESTPGQPIKSQPDWATETVVIAQITPYSSLHLANPEQTAKQIVARIASEPDGRTRARIAQMALALKTPLSKEVRRAASEGTPVERERIIALIGSLPSNEAASLLIDFLRHTDPGAPEYRAIKRALASLQQHASPGLIEYMRENSIQSPQKRVDLLRLIGRVASTDELVQLIDQLGQGTLAERNERIRALSAGKYPMIEPLLVHASENPGVVAGYDAIQALNLLGHRLHYRDQGELPRPELYKEILAAADKRRTRLRILELAKYFHVPGFVEIIQPKYISDPDPMTRRASVQALSRNPAPEARDILVAALKDESPDVRIAAIGALSERSDLAQDLEAVIEYSQTERWKAGLQRAFIILAKSSDPRAIQRFQTLFAEEPNSDTALLAARALRRAEGHLDAQIAERIIRDPSVNVALRLEMFNLLGLDISQSGEDFLLGIFRAQGWEQLFEDPKAQHIARQRVFMTLGRRRNLEARAAMLELAASSTSPEIQQISLRALAFYKDLELLETLEKIRETSEPKKQNLIDETITMIERRRTLERIKDGIDDVGD</sequence>
<dbReference type="InterPro" id="IPR016024">
    <property type="entry name" value="ARM-type_fold"/>
</dbReference>
<name>A0A2Z4FHZ9_9DELT</name>
<organism evidence="2 3">
    <name type="scientific">Bradymonas sediminis</name>
    <dbReference type="NCBI Taxonomy" id="1548548"/>
    <lineage>
        <taxon>Bacteria</taxon>
        <taxon>Deltaproteobacteria</taxon>
        <taxon>Bradymonadales</taxon>
        <taxon>Bradymonadaceae</taxon>
        <taxon>Bradymonas</taxon>
    </lineage>
</organism>
<dbReference type="Gene3D" id="1.25.10.10">
    <property type="entry name" value="Leucine-rich Repeat Variant"/>
    <property type="match status" value="2"/>
</dbReference>
<dbReference type="InterPro" id="IPR057561">
    <property type="entry name" value="NADase_transloc"/>
</dbReference>
<feature type="domain" description="NAD glycohydrolase translocation F5/8 type C" evidence="1">
    <location>
        <begin position="283"/>
        <end position="361"/>
    </location>
</feature>
<dbReference type="Proteomes" id="UP000249799">
    <property type="component" value="Chromosome"/>
</dbReference>
<protein>
    <recommendedName>
        <fullName evidence="1">NAD glycohydrolase translocation F5/8 type C domain-containing protein</fullName>
    </recommendedName>
</protein>
<keyword evidence="3" id="KW-1185">Reference proteome</keyword>
<dbReference type="Pfam" id="PF13646">
    <property type="entry name" value="HEAT_2"/>
    <property type="match status" value="1"/>
</dbReference>
<accession>A0A2Z4FHZ9</accession>
<dbReference type="SMART" id="SM00567">
    <property type="entry name" value="EZ_HEAT"/>
    <property type="match status" value="2"/>
</dbReference>
<proteinExistence type="predicted"/>
<evidence type="ECO:0000313" key="3">
    <source>
        <dbReference type="Proteomes" id="UP000249799"/>
    </source>
</evidence>
<dbReference type="InterPro" id="IPR004155">
    <property type="entry name" value="PBS_lyase_HEAT"/>
</dbReference>
<evidence type="ECO:0000313" key="2">
    <source>
        <dbReference type="EMBL" id="AWV88415.1"/>
    </source>
</evidence>
<dbReference type="InterPro" id="IPR011989">
    <property type="entry name" value="ARM-like"/>
</dbReference>
<dbReference type="OrthoDB" id="5477527at2"/>
<evidence type="ECO:0000259" key="1">
    <source>
        <dbReference type="Pfam" id="PF25302"/>
    </source>
</evidence>
<dbReference type="AlphaFoldDB" id="A0A2Z4FHZ9"/>
<dbReference type="RefSeq" id="WP_111332138.1">
    <property type="nucleotide sequence ID" value="NZ_CP030032.1"/>
</dbReference>
<gene>
    <name evidence="2" type="ORF">DN745_03260</name>
</gene>
<dbReference type="Pfam" id="PF25302">
    <property type="entry name" value="NADase_transloc"/>
    <property type="match status" value="1"/>
</dbReference>
<dbReference type="NCBIfam" id="NF047619">
    <property type="entry name" value="NADase_discoid"/>
    <property type="match status" value="1"/>
</dbReference>
<reference evidence="2 3" key="1">
    <citation type="submission" date="2018-06" db="EMBL/GenBank/DDBJ databases">
        <title>Lujinxingia sediminis gen. nov. sp. nov., a new facultative anaerobic member of the class Deltaproteobacteria, and proposal of Lujinxingaceae fam. nov.</title>
        <authorList>
            <person name="Guo L.-Y."/>
            <person name="Li C.-M."/>
            <person name="Wang S."/>
            <person name="Du Z.-J."/>
        </authorList>
    </citation>
    <scope>NUCLEOTIDE SEQUENCE [LARGE SCALE GENOMIC DNA]</scope>
    <source>
        <strain evidence="2 3">FA350</strain>
    </source>
</reference>
<dbReference type="SUPFAM" id="SSF48371">
    <property type="entry name" value="ARM repeat"/>
    <property type="match status" value="2"/>
</dbReference>
<dbReference type="KEGG" id="bsed:DN745_03260"/>
<dbReference type="EMBL" id="CP030032">
    <property type="protein sequence ID" value="AWV88415.1"/>
    <property type="molecule type" value="Genomic_DNA"/>
</dbReference>